<sequence length="256" mass="29346">MTNDNIKQFCLLMDTLVLPTGVSTLGRNIGSAKHGRLKASQWLSLYTLVIPLVFPEMYMDGHDKISIESNRGKFLQNTGDLVQCTRIACTRSLKDGHAGRFYNAYNRYTMTSKYLFNNPNIKPNHYYALHIPEQLKIWGPLMGVAEFAGERMIGLLQNIPTNQKIGEMHGSLLKKAHETQRLIGGHEALRRMIDRSVEGMKMGKEYILVNDNVYKEMLSMIRRKKLEVRDCADFPHPRGVWVLSRFANPIRSIVYD</sequence>
<dbReference type="OrthoDB" id="2506039at2759"/>
<protein>
    <submittedName>
        <fullName evidence="1">Uncharacterized protein</fullName>
    </submittedName>
</protein>
<keyword evidence="2" id="KW-1185">Reference proteome</keyword>
<evidence type="ECO:0000313" key="1">
    <source>
        <dbReference type="EMBL" id="MBW0469066.1"/>
    </source>
</evidence>
<proteinExistence type="predicted"/>
<reference evidence="1" key="1">
    <citation type="submission" date="2021-03" db="EMBL/GenBank/DDBJ databases">
        <title>Draft genome sequence of rust myrtle Austropuccinia psidii MF-1, a brazilian biotype.</title>
        <authorList>
            <person name="Quecine M.C."/>
            <person name="Pachon D.M.R."/>
            <person name="Bonatelli M.L."/>
            <person name="Correr F.H."/>
            <person name="Franceschini L.M."/>
            <person name="Leite T.F."/>
            <person name="Margarido G.R.A."/>
            <person name="Almeida C.A."/>
            <person name="Ferrarezi J.A."/>
            <person name="Labate C.A."/>
        </authorList>
    </citation>
    <scope>NUCLEOTIDE SEQUENCE</scope>
    <source>
        <strain evidence="1">MF-1</strain>
    </source>
</reference>
<gene>
    <name evidence="1" type="ORF">O181_008781</name>
</gene>
<dbReference type="AlphaFoldDB" id="A0A9Q3BN42"/>
<name>A0A9Q3BN42_9BASI</name>
<evidence type="ECO:0000313" key="2">
    <source>
        <dbReference type="Proteomes" id="UP000765509"/>
    </source>
</evidence>
<organism evidence="1 2">
    <name type="scientific">Austropuccinia psidii MF-1</name>
    <dbReference type="NCBI Taxonomy" id="1389203"/>
    <lineage>
        <taxon>Eukaryota</taxon>
        <taxon>Fungi</taxon>
        <taxon>Dikarya</taxon>
        <taxon>Basidiomycota</taxon>
        <taxon>Pucciniomycotina</taxon>
        <taxon>Pucciniomycetes</taxon>
        <taxon>Pucciniales</taxon>
        <taxon>Sphaerophragmiaceae</taxon>
        <taxon>Austropuccinia</taxon>
    </lineage>
</organism>
<accession>A0A9Q3BN42</accession>
<comment type="caution">
    <text evidence="1">The sequence shown here is derived from an EMBL/GenBank/DDBJ whole genome shotgun (WGS) entry which is preliminary data.</text>
</comment>
<dbReference type="Proteomes" id="UP000765509">
    <property type="component" value="Unassembled WGS sequence"/>
</dbReference>
<dbReference type="EMBL" id="AVOT02002066">
    <property type="protein sequence ID" value="MBW0469066.1"/>
    <property type="molecule type" value="Genomic_DNA"/>
</dbReference>